<evidence type="ECO:0000256" key="1">
    <source>
        <dbReference type="SAM" id="Phobius"/>
    </source>
</evidence>
<dbReference type="EMBL" id="JAASQL010000001">
    <property type="protein sequence ID" value="NIJ43907.1"/>
    <property type="molecule type" value="Genomic_DNA"/>
</dbReference>
<accession>A0ABX0UA00</accession>
<feature type="domain" description="FecR protein" evidence="2">
    <location>
        <begin position="136"/>
        <end position="229"/>
    </location>
</feature>
<keyword evidence="1" id="KW-0812">Transmembrane</keyword>
<gene>
    <name evidence="4" type="ORF">FHR24_000346</name>
</gene>
<evidence type="ECO:0000259" key="2">
    <source>
        <dbReference type="Pfam" id="PF04773"/>
    </source>
</evidence>
<name>A0ABX0UA00_9FLAO</name>
<feature type="transmembrane region" description="Helical" evidence="1">
    <location>
        <begin position="37"/>
        <end position="56"/>
    </location>
</feature>
<dbReference type="Proteomes" id="UP000745859">
    <property type="component" value="Unassembled WGS sequence"/>
</dbReference>
<sequence length="358" mass="40566">MKESNKYKEQLISEIEKQLLKKRIFTSIRRLKIKKQVYRWGIAASVAVLIGTGFYLQNKVATDNSTQKLAILSNAENILPTDKTTLILEKGKDLIIDGDSSSIAYSNTGEEVSIANQRTVVQEKTKTTNKEKLNTLVVPYGKRTELLLSDGSKVWLNSGSKLIYPVQFNDAKREVYLIGEAVFDVSHDANRPFKVLSKNQEIEVLGTVFNVSSYPDDNINFVVLKEGSVKVSHENTDKGFFAPKKKSMIIKPGTMSKIHVQTGKVIAKEVNVQQYFAWKEGLLILKKNRLHYIIKKLARYYNIKIELEDKLIGQETFSGALNLSDSLEEVLDILNKSINTHYKVTDTNTIKLMFNPKK</sequence>
<dbReference type="Pfam" id="PF04773">
    <property type="entry name" value="FecR"/>
    <property type="match status" value="1"/>
</dbReference>
<evidence type="ECO:0000259" key="3">
    <source>
        <dbReference type="Pfam" id="PF16344"/>
    </source>
</evidence>
<keyword evidence="1" id="KW-1133">Transmembrane helix</keyword>
<evidence type="ECO:0000313" key="5">
    <source>
        <dbReference type="Proteomes" id="UP000745859"/>
    </source>
</evidence>
<keyword evidence="1" id="KW-0472">Membrane</keyword>
<reference evidence="4 5" key="1">
    <citation type="submission" date="2020-03" db="EMBL/GenBank/DDBJ databases">
        <title>Genomic Encyclopedia of Type Strains, Phase IV (KMG-IV): sequencing the most valuable type-strain genomes for metagenomic binning, comparative biology and taxonomic classification.</title>
        <authorList>
            <person name="Goeker M."/>
        </authorList>
    </citation>
    <scope>NUCLEOTIDE SEQUENCE [LARGE SCALE GENOMIC DNA]</scope>
    <source>
        <strain evidence="4 5">DSM 101599</strain>
    </source>
</reference>
<proteinExistence type="predicted"/>
<dbReference type="Pfam" id="PF16344">
    <property type="entry name" value="FecR_C"/>
    <property type="match status" value="1"/>
</dbReference>
<keyword evidence="5" id="KW-1185">Reference proteome</keyword>
<feature type="domain" description="Protein FecR C-terminal" evidence="3">
    <location>
        <begin position="283"/>
        <end position="349"/>
    </location>
</feature>
<dbReference type="InterPro" id="IPR006860">
    <property type="entry name" value="FecR"/>
</dbReference>
<dbReference type="InterPro" id="IPR032508">
    <property type="entry name" value="FecR_C"/>
</dbReference>
<organism evidence="4 5">
    <name type="scientific">Wenyingzhuangia heitensis</name>
    <dbReference type="NCBI Taxonomy" id="1487859"/>
    <lineage>
        <taxon>Bacteria</taxon>
        <taxon>Pseudomonadati</taxon>
        <taxon>Bacteroidota</taxon>
        <taxon>Flavobacteriia</taxon>
        <taxon>Flavobacteriales</taxon>
        <taxon>Flavobacteriaceae</taxon>
        <taxon>Wenyingzhuangia</taxon>
    </lineage>
</organism>
<dbReference type="PANTHER" id="PTHR30273:SF2">
    <property type="entry name" value="PROTEIN FECR"/>
    <property type="match status" value="1"/>
</dbReference>
<dbReference type="Gene3D" id="2.60.120.1440">
    <property type="match status" value="1"/>
</dbReference>
<comment type="caution">
    <text evidence="4">The sequence shown here is derived from an EMBL/GenBank/DDBJ whole genome shotgun (WGS) entry which is preliminary data.</text>
</comment>
<dbReference type="Gene3D" id="3.55.50.30">
    <property type="match status" value="1"/>
</dbReference>
<dbReference type="InterPro" id="IPR012373">
    <property type="entry name" value="Ferrdict_sens_TM"/>
</dbReference>
<dbReference type="PANTHER" id="PTHR30273">
    <property type="entry name" value="PERIPLASMIC SIGNAL SENSOR AND SIGMA FACTOR ACTIVATOR FECR-RELATED"/>
    <property type="match status" value="1"/>
</dbReference>
<protein>
    <submittedName>
        <fullName evidence="4">Ferric-dicitrate binding protein FerR (Iron transport regulator)</fullName>
    </submittedName>
</protein>
<evidence type="ECO:0000313" key="4">
    <source>
        <dbReference type="EMBL" id="NIJ43907.1"/>
    </source>
</evidence>
<dbReference type="RefSeq" id="WP_167182986.1">
    <property type="nucleotide sequence ID" value="NZ_JAASQL010000001.1"/>
</dbReference>